<dbReference type="Proteomes" id="UP000094313">
    <property type="component" value="Chromosome"/>
</dbReference>
<feature type="transmembrane region" description="Helical" evidence="1">
    <location>
        <begin position="234"/>
        <end position="254"/>
    </location>
</feature>
<name>A0A1D7QHZ0_9SPHI</name>
<keyword evidence="3" id="KW-1185">Reference proteome</keyword>
<feature type="transmembrane region" description="Helical" evidence="1">
    <location>
        <begin position="25"/>
        <end position="51"/>
    </location>
</feature>
<keyword evidence="1" id="KW-0472">Membrane</keyword>
<dbReference type="EMBL" id="CP017141">
    <property type="protein sequence ID" value="AOM78291.1"/>
    <property type="molecule type" value="Genomic_DNA"/>
</dbReference>
<keyword evidence="1" id="KW-1133">Transmembrane helix</keyword>
<proteinExistence type="predicted"/>
<organism evidence="2 3">
    <name type="scientific">Pedobacter steynii</name>
    <dbReference type="NCBI Taxonomy" id="430522"/>
    <lineage>
        <taxon>Bacteria</taxon>
        <taxon>Pseudomonadati</taxon>
        <taxon>Bacteroidota</taxon>
        <taxon>Sphingobacteriia</taxon>
        <taxon>Sphingobacteriales</taxon>
        <taxon>Sphingobacteriaceae</taxon>
        <taxon>Pedobacter</taxon>
    </lineage>
</organism>
<keyword evidence="1" id="KW-0812">Transmembrane</keyword>
<feature type="transmembrane region" description="Helical" evidence="1">
    <location>
        <begin position="179"/>
        <end position="201"/>
    </location>
</feature>
<dbReference type="OrthoDB" id="1523880at2"/>
<gene>
    <name evidence="2" type="ORF">BFS30_14590</name>
</gene>
<dbReference type="RefSeq" id="WP_069379956.1">
    <property type="nucleotide sequence ID" value="NZ_CP017141.1"/>
</dbReference>
<sequence length="259" mass="29409">MNNIFNFRRFSLLFSKHTREYYKTYLLSVAVLFGLLTAALGFLCYVSGGAIQIKTQFSIFFLFLLGAGSVFTSLVFSDFGDSRKSIAMLTLPVSHFEKYLVAWIYSFVIFQLVFLLSFYAVDFLVLTLGSSGKGEELKIMNVFSADGEHLFVFQLYMIVHSMAFLGAIFFEKIHFIKTAFVVLILSLVLILINQPMVHALFDVKLQKIVPFVNLGIEEAGRYYIINPLPSVKPLMLGLSLTFAVLLWIGAYFKLKEKEV</sequence>
<evidence type="ECO:0000256" key="1">
    <source>
        <dbReference type="SAM" id="Phobius"/>
    </source>
</evidence>
<dbReference type="KEGG" id="psty:BFS30_14590"/>
<protein>
    <submittedName>
        <fullName evidence="2">Uncharacterized protein</fullName>
    </submittedName>
</protein>
<reference evidence="2 3" key="1">
    <citation type="submission" date="2016-08" db="EMBL/GenBank/DDBJ databases">
        <authorList>
            <person name="Seilhamer J.J."/>
        </authorList>
    </citation>
    <scope>NUCLEOTIDE SEQUENCE [LARGE SCALE GENOMIC DNA]</scope>
    <source>
        <strain evidence="2 3">DX4</strain>
    </source>
</reference>
<dbReference type="AlphaFoldDB" id="A0A1D7QHZ0"/>
<accession>A0A1D7QHZ0</accession>
<feature type="transmembrane region" description="Helical" evidence="1">
    <location>
        <begin position="57"/>
        <end position="79"/>
    </location>
</feature>
<feature type="transmembrane region" description="Helical" evidence="1">
    <location>
        <begin position="100"/>
        <end position="121"/>
    </location>
</feature>
<feature type="transmembrane region" description="Helical" evidence="1">
    <location>
        <begin position="150"/>
        <end position="170"/>
    </location>
</feature>
<evidence type="ECO:0000313" key="3">
    <source>
        <dbReference type="Proteomes" id="UP000094313"/>
    </source>
</evidence>
<evidence type="ECO:0000313" key="2">
    <source>
        <dbReference type="EMBL" id="AOM78291.1"/>
    </source>
</evidence>